<organism evidence="2">
    <name type="scientific">uncultured marine thaumarchaeote KM3_34_B07</name>
    <dbReference type="NCBI Taxonomy" id="1456128"/>
    <lineage>
        <taxon>Archaea</taxon>
        <taxon>Nitrososphaerota</taxon>
        <taxon>environmental samples</taxon>
    </lineage>
</organism>
<dbReference type="InterPro" id="IPR050177">
    <property type="entry name" value="Lipid_A_modif_metabolic_enz"/>
</dbReference>
<dbReference type="EC" id="5.1.3.2" evidence="2"/>
<feature type="domain" description="NAD-dependent epimerase/dehydratase" evidence="1">
    <location>
        <begin position="3"/>
        <end position="237"/>
    </location>
</feature>
<dbReference type="PANTHER" id="PTHR43245">
    <property type="entry name" value="BIFUNCTIONAL POLYMYXIN RESISTANCE PROTEIN ARNA"/>
    <property type="match status" value="1"/>
</dbReference>
<gene>
    <name evidence="2" type="primary">GALE</name>
    <name evidence="2" type="synonym">galE</name>
</gene>
<evidence type="ECO:0000259" key="1">
    <source>
        <dbReference type="Pfam" id="PF01370"/>
    </source>
</evidence>
<proteinExistence type="predicted"/>
<dbReference type="GO" id="GO:0003978">
    <property type="term" value="F:UDP-glucose 4-epimerase activity"/>
    <property type="evidence" value="ECO:0007669"/>
    <property type="project" value="UniProtKB-EC"/>
</dbReference>
<accession>A0A075GYL5</accession>
<name>A0A075GYL5_9ARCH</name>
<sequence>MNIFVTGGAGFIGSFLTEHLLQNGHNVTVYDSLVNSSEDNAKRLQKLNANFICGDISDLDNLSKSISGHDVCIHLAAQIDVLESIKNPLNNNTINISGTRNVLNSCVKNNVSVIAASTAALYEESKEPLSESSSIKPKSPYGESKLAMEQILYDYSKIHHINSLSLRIFNVFGKGQNIKYAGVITKFLENIRNDKNLTIFGDGNATRDFVSVNDVVDAIVLAIKRIEGKRGEIINVGSGNSIKISELAKMMISISGKDSSRIEYKPENNDEIINSKSNISLARKMLEFSPKISLREGLEELINS</sequence>
<dbReference type="EMBL" id="KF900849">
    <property type="protein sequence ID" value="AIF09001.1"/>
    <property type="molecule type" value="Genomic_DNA"/>
</dbReference>
<reference evidence="2" key="1">
    <citation type="journal article" date="2014" name="Genome Biol. Evol.">
        <title>Pangenome evidence for extensive interdomain horizontal transfer affecting lineage core and shell genes in uncultured planktonic thaumarchaeota and euryarchaeota.</title>
        <authorList>
            <person name="Deschamps P."/>
            <person name="Zivanovic Y."/>
            <person name="Moreira D."/>
            <person name="Rodriguez-Valera F."/>
            <person name="Lopez-Garcia P."/>
        </authorList>
    </citation>
    <scope>NUCLEOTIDE SEQUENCE</scope>
</reference>
<dbReference type="InterPro" id="IPR001509">
    <property type="entry name" value="Epimerase_deHydtase"/>
</dbReference>
<keyword evidence="2" id="KW-0413">Isomerase</keyword>
<dbReference type="PANTHER" id="PTHR43245:SF13">
    <property type="entry name" value="UDP-D-APIOSE_UDP-D-XYLOSE SYNTHASE 2"/>
    <property type="match status" value="1"/>
</dbReference>
<protein>
    <submittedName>
        <fullName evidence="2">NAD dependent epimerase/dehydratase family protein (GalE, GALE)</fullName>
        <ecNumber evidence="2">5.1.3.2</ecNumber>
    </submittedName>
</protein>
<dbReference type="Gene3D" id="3.40.50.720">
    <property type="entry name" value="NAD(P)-binding Rossmann-like Domain"/>
    <property type="match status" value="1"/>
</dbReference>
<dbReference type="SUPFAM" id="SSF51735">
    <property type="entry name" value="NAD(P)-binding Rossmann-fold domains"/>
    <property type="match status" value="1"/>
</dbReference>
<evidence type="ECO:0000313" key="2">
    <source>
        <dbReference type="EMBL" id="AIF09001.1"/>
    </source>
</evidence>
<dbReference type="Pfam" id="PF01370">
    <property type="entry name" value="Epimerase"/>
    <property type="match status" value="1"/>
</dbReference>
<dbReference type="InterPro" id="IPR036291">
    <property type="entry name" value="NAD(P)-bd_dom_sf"/>
</dbReference>
<dbReference type="AlphaFoldDB" id="A0A075GYL5"/>